<dbReference type="PROSITE" id="PS00041">
    <property type="entry name" value="HTH_ARAC_FAMILY_1"/>
    <property type="match status" value="1"/>
</dbReference>
<dbReference type="SMART" id="SM00342">
    <property type="entry name" value="HTH_ARAC"/>
    <property type="match status" value="1"/>
</dbReference>
<evidence type="ECO:0000313" key="7">
    <source>
        <dbReference type="Proteomes" id="UP001310692"/>
    </source>
</evidence>
<evidence type="ECO:0000259" key="5">
    <source>
        <dbReference type="PROSITE" id="PS01124"/>
    </source>
</evidence>
<proteinExistence type="predicted"/>
<feature type="transmembrane region" description="Helical" evidence="4">
    <location>
        <begin position="125"/>
        <end position="144"/>
    </location>
</feature>
<evidence type="ECO:0000256" key="4">
    <source>
        <dbReference type="SAM" id="Phobius"/>
    </source>
</evidence>
<evidence type="ECO:0000313" key="6">
    <source>
        <dbReference type="EMBL" id="MEE2565680.1"/>
    </source>
</evidence>
<reference evidence="6 7" key="1">
    <citation type="submission" date="2024-01" db="EMBL/GenBank/DDBJ databases">
        <title>Hyphobacterium bacterium isolated from marine sediment.</title>
        <authorList>
            <person name="Zhao S."/>
        </authorList>
    </citation>
    <scope>NUCLEOTIDE SEQUENCE [LARGE SCALE GENOMIC DNA]</scope>
    <source>
        <strain evidence="6 7">Y60-23</strain>
    </source>
</reference>
<accession>A0ABU7LXG3</accession>
<dbReference type="EMBL" id="JAZDRO010000001">
    <property type="protein sequence ID" value="MEE2565680.1"/>
    <property type="molecule type" value="Genomic_DNA"/>
</dbReference>
<keyword evidence="4" id="KW-1133">Transmembrane helix</keyword>
<keyword evidence="1" id="KW-0805">Transcription regulation</keyword>
<keyword evidence="7" id="KW-1185">Reference proteome</keyword>
<feature type="transmembrane region" description="Helical" evidence="4">
    <location>
        <begin position="187"/>
        <end position="208"/>
    </location>
</feature>
<dbReference type="InterPro" id="IPR018062">
    <property type="entry name" value="HTH_AraC-typ_CS"/>
</dbReference>
<keyword evidence="2" id="KW-0238">DNA-binding</keyword>
<comment type="caution">
    <text evidence="6">The sequence shown here is derived from an EMBL/GenBank/DDBJ whole genome shotgun (WGS) entry which is preliminary data.</text>
</comment>
<feature type="transmembrane region" description="Helical" evidence="4">
    <location>
        <begin position="97"/>
        <end position="113"/>
    </location>
</feature>
<dbReference type="Proteomes" id="UP001310692">
    <property type="component" value="Unassembled WGS sequence"/>
</dbReference>
<dbReference type="InterPro" id="IPR009057">
    <property type="entry name" value="Homeodomain-like_sf"/>
</dbReference>
<evidence type="ECO:0000256" key="3">
    <source>
        <dbReference type="ARBA" id="ARBA00023163"/>
    </source>
</evidence>
<evidence type="ECO:0000256" key="2">
    <source>
        <dbReference type="ARBA" id="ARBA00023125"/>
    </source>
</evidence>
<sequence length="351" mass="38791">MSGLDLFDIVVRSSAAMMCFLTCAVLMLTAHRTLSGRMGALFALGAAGYIVCTSPALVAVIGLWHVPFVALSWFDGIFFWWFALALFCDEFRWRMRFLYPVIPMALLVAVPAVTSDPAWVDAAYILKQALSVTLILHGVTVALRRRRDDLVDARRRFRVIVAVSVGVSAILLMVVEHIPLPADLQLLVPPASSLLLLLLTFGFAVWALQVREDMFVEVPPEPHRHDPETAADGLDPADRPLLARLERAMDDGAYLETGLTVGGLADRLGTPEHRLRKLINQGLGYRNFSSFINTRRVEDAKAILADPEQARRQILQVALDLGYGSIAPFNRAFREATGEAPTAFRRRTLAG</sequence>
<dbReference type="RefSeq" id="WP_330195212.1">
    <property type="nucleotide sequence ID" value="NZ_JAZDRO010000001.1"/>
</dbReference>
<feature type="transmembrane region" description="Helical" evidence="4">
    <location>
        <begin position="6"/>
        <end position="28"/>
    </location>
</feature>
<dbReference type="Gene3D" id="1.10.10.60">
    <property type="entry name" value="Homeodomain-like"/>
    <property type="match status" value="1"/>
</dbReference>
<keyword evidence="3" id="KW-0804">Transcription</keyword>
<keyword evidence="4" id="KW-0812">Transmembrane</keyword>
<dbReference type="Pfam" id="PF12833">
    <property type="entry name" value="HTH_18"/>
    <property type="match status" value="1"/>
</dbReference>
<protein>
    <submittedName>
        <fullName evidence="6">Helix-turn-helix domain-containing protein</fullName>
    </submittedName>
</protein>
<keyword evidence="4" id="KW-0472">Membrane</keyword>
<gene>
    <name evidence="6" type="ORF">V0U35_03230</name>
</gene>
<dbReference type="PANTHER" id="PTHR43280">
    <property type="entry name" value="ARAC-FAMILY TRANSCRIPTIONAL REGULATOR"/>
    <property type="match status" value="1"/>
</dbReference>
<name>A0ABU7LXG3_9PROT</name>
<feature type="transmembrane region" description="Helical" evidence="4">
    <location>
        <begin position="156"/>
        <end position="175"/>
    </location>
</feature>
<organism evidence="6 7">
    <name type="scientific">Hyphobacterium marinum</name>
    <dbReference type="NCBI Taxonomy" id="3116574"/>
    <lineage>
        <taxon>Bacteria</taxon>
        <taxon>Pseudomonadati</taxon>
        <taxon>Pseudomonadota</taxon>
        <taxon>Alphaproteobacteria</taxon>
        <taxon>Maricaulales</taxon>
        <taxon>Maricaulaceae</taxon>
        <taxon>Hyphobacterium</taxon>
    </lineage>
</organism>
<evidence type="ECO:0000256" key="1">
    <source>
        <dbReference type="ARBA" id="ARBA00023015"/>
    </source>
</evidence>
<feature type="domain" description="HTH araC/xylS-type" evidence="5">
    <location>
        <begin position="239"/>
        <end position="347"/>
    </location>
</feature>
<dbReference type="PROSITE" id="PS01124">
    <property type="entry name" value="HTH_ARAC_FAMILY_2"/>
    <property type="match status" value="1"/>
</dbReference>
<feature type="transmembrane region" description="Helical" evidence="4">
    <location>
        <begin position="40"/>
        <end position="64"/>
    </location>
</feature>
<feature type="transmembrane region" description="Helical" evidence="4">
    <location>
        <begin position="70"/>
        <end position="88"/>
    </location>
</feature>
<dbReference type="SUPFAM" id="SSF46689">
    <property type="entry name" value="Homeodomain-like"/>
    <property type="match status" value="1"/>
</dbReference>
<dbReference type="PANTHER" id="PTHR43280:SF29">
    <property type="entry name" value="ARAC-FAMILY TRANSCRIPTIONAL REGULATOR"/>
    <property type="match status" value="1"/>
</dbReference>
<dbReference type="InterPro" id="IPR018060">
    <property type="entry name" value="HTH_AraC"/>
</dbReference>